<name>A0A4Y7SUY3_COPMI</name>
<dbReference type="AlphaFoldDB" id="A0A4Y7SUY3"/>
<dbReference type="Gene3D" id="6.10.140.2220">
    <property type="match status" value="1"/>
</dbReference>
<gene>
    <name evidence="6" type="ORF">FA13DRAFT_1796510</name>
</gene>
<protein>
    <recommendedName>
        <fullName evidence="5">MYND-type domain-containing protein</fullName>
    </recommendedName>
</protein>
<evidence type="ECO:0000313" key="7">
    <source>
        <dbReference type="Proteomes" id="UP000298030"/>
    </source>
</evidence>
<keyword evidence="2 4" id="KW-0863">Zinc-finger</keyword>
<keyword evidence="1" id="KW-0479">Metal-binding</keyword>
<evidence type="ECO:0000256" key="4">
    <source>
        <dbReference type="PROSITE-ProRule" id="PRU00134"/>
    </source>
</evidence>
<dbReference type="Proteomes" id="UP000298030">
    <property type="component" value="Unassembled WGS sequence"/>
</dbReference>
<dbReference type="Pfam" id="PF01753">
    <property type="entry name" value="zf-MYND"/>
    <property type="match status" value="1"/>
</dbReference>
<proteinExistence type="predicted"/>
<evidence type="ECO:0000256" key="3">
    <source>
        <dbReference type="ARBA" id="ARBA00022833"/>
    </source>
</evidence>
<sequence>MEQWKAPPRDKFISSAPINGLDTLIISMYCFLDIRGIANAFVKFNIAGNALKRALAHVDLPFLTAAQPPATFASITGAALLQTKSSSAKGNLQHRARRHLHNRIIAQLLDAGILNVLLDDMFTRHALAPSALPFHVTRVEEQGRNRDPNTLNYLAPFCVHRAVCKATCKAILGIPGDTLQTLEDGWAAQYWRPFANVVRLYEHIWSQLPIKQVVLCDNFEHNKGSTPTSGTEGKQCSRCQTAVYCSSDCQQIDWSRLHRKECGINRASRIELELRSAWESHKTRAFFLRLLQQFVLNHVAGEPLHTCAGVSSDEGWILSSIPRGTTAESKRITECPLVEFGANKVPFAATVHTLEGKYARPSGSQPKVPDEVWKEFPSAPHTRFASLLLEAYSRLLEIQKAGSDYEAPPGFTTLAICDSSIGPYRVKVYGRFWVEGDTGVSRVTLTNGFLKVIPGENFVDLC</sequence>
<organism evidence="6 7">
    <name type="scientific">Coprinellus micaceus</name>
    <name type="common">Glistening ink-cap mushroom</name>
    <name type="synonym">Coprinus micaceus</name>
    <dbReference type="NCBI Taxonomy" id="71717"/>
    <lineage>
        <taxon>Eukaryota</taxon>
        <taxon>Fungi</taxon>
        <taxon>Dikarya</taxon>
        <taxon>Basidiomycota</taxon>
        <taxon>Agaricomycotina</taxon>
        <taxon>Agaricomycetes</taxon>
        <taxon>Agaricomycetidae</taxon>
        <taxon>Agaricales</taxon>
        <taxon>Agaricineae</taxon>
        <taxon>Psathyrellaceae</taxon>
        <taxon>Coprinellus</taxon>
    </lineage>
</organism>
<dbReference type="EMBL" id="QPFP01000057">
    <property type="protein sequence ID" value="TEB25424.1"/>
    <property type="molecule type" value="Genomic_DNA"/>
</dbReference>
<dbReference type="PROSITE" id="PS50865">
    <property type="entry name" value="ZF_MYND_2"/>
    <property type="match status" value="1"/>
</dbReference>
<evidence type="ECO:0000313" key="6">
    <source>
        <dbReference type="EMBL" id="TEB25424.1"/>
    </source>
</evidence>
<comment type="caution">
    <text evidence="6">The sequence shown here is derived from an EMBL/GenBank/DDBJ whole genome shotgun (WGS) entry which is preliminary data.</text>
</comment>
<evidence type="ECO:0000256" key="2">
    <source>
        <dbReference type="ARBA" id="ARBA00022771"/>
    </source>
</evidence>
<reference evidence="6 7" key="1">
    <citation type="journal article" date="2019" name="Nat. Ecol. Evol.">
        <title>Megaphylogeny resolves global patterns of mushroom evolution.</title>
        <authorList>
            <person name="Varga T."/>
            <person name="Krizsan K."/>
            <person name="Foldi C."/>
            <person name="Dima B."/>
            <person name="Sanchez-Garcia M."/>
            <person name="Sanchez-Ramirez S."/>
            <person name="Szollosi G.J."/>
            <person name="Szarkandi J.G."/>
            <person name="Papp V."/>
            <person name="Albert L."/>
            <person name="Andreopoulos W."/>
            <person name="Angelini C."/>
            <person name="Antonin V."/>
            <person name="Barry K.W."/>
            <person name="Bougher N.L."/>
            <person name="Buchanan P."/>
            <person name="Buyck B."/>
            <person name="Bense V."/>
            <person name="Catcheside P."/>
            <person name="Chovatia M."/>
            <person name="Cooper J."/>
            <person name="Damon W."/>
            <person name="Desjardin D."/>
            <person name="Finy P."/>
            <person name="Geml J."/>
            <person name="Haridas S."/>
            <person name="Hughes K."/>
            <person name="Justo A."/>
            <person name="Karasinski D."/>
            <person name="Kautmanova I."/>
            <person name="Kiss B."/>
            <person name="Kocsube S."/>
            <person name="Kotiranta H."/>
            <person name="LaButti K.M."/>
            <person name="Lechner B.E."/>
            <person name="Liimatainen K."/>
            <person name="Lipzen A."/>
            <person name="Lukacs Z."/>
            <person name="Mihaltcheva S."/>
            <person name="Morgado L.N."/>
            <person name="Niskanen T."/>
            <person name="Noordeloos M.E."/>
            <person name="Ohm R.A."/>
            <person name="Ortiz-Santana B."/>
            <person name="Ovrebo C."/>
            <person name="Racz N."/>
            <person name="Riley R."/>
            <person name="Savchenko A."/>
            <person name="Shiryaev A."/>
            <person name="Soop K."/>
            <person name="Spirin V."/>
            <person name="Szebenyi C."/>
            <person name="Tomsovsky M."/>
            <person name="Tulloss R.E."/>
            <person name="Uehling J."/>
            <person name="Grigoriev I.V."/>
            <person name="Vagvolgyi C."/>
            <person name="Papp T."/>
            <person name="Martin F.M."/>
            <person name="Miettinen O."/>
            <person name="Hibbett D.S."/>
            <person name="Nagy L.G."/>
        </authorList>
    </citation>
    <scope>NUCLEOTIDE SEQUENCE [LARGE SCALE GENOMIC DNA]</scope>
    <source>
        <strain evidence="6 7">FP101781</strain>
    </source>
</reference>
<accession>A0A4Y7SUY3</accession>
<dbReference type="InterPro" id="IPR002893">
    <property type="entry name" value="Znf_MYND"/>
</dbReference>
<dbReference type="GO" id="GO:0008270">
    <property type="term" value="F:zinc ion binding"/>
    <property type="evidence" value="ECO:0007669"/>
    <property type="project" value="UniProtKB-KW"/>
</dbReference>
<keyword evidence="3" id="KW-0862">Zinc</keyword>
<feature type="domain" description="MYND-type" evidence="5">
    <location>
        <begin position="213"/>
        <end position="262"/>
    </location>
</feature>
<evidence type="ECO:0000256" key="1">
    <source>
        <dbReference type="ARBA" id="ARBA00022723"/>
    </source>
</evidence>
<keyword evidence="7" id="KW-1185">Reference proteome</keyword>
<evidence type="ECO:0000259" key="5">
    <source>
        <dbReference type="PROSITE" id="PS50865"/>
    </source>
</evidence>
<dbReference type="OrthoDB" id="3112791at2759"/>
<dbReference type="SUPFAM" id="SSF144232">
    <property type="entry name" value="HIT/MYND zinc finger-like"/>
    <property type="match status" value="1"/>
</dbReference>